<proteinExistence type="predicted"/>
<dbReference type="PANTHER" id="PTHR37916">
    <property type="entry name" value="CHITIN-BINDING TYPE-4 DOMAIN-CONTAINING PROTEIN"/>
    <property type="match status" value="1"/>
</dbReference>
<keyword evidence="1" id="KW-0732">Signal</keyword>
<gene>
    <name evidence="2" type="ORF">KUTeg_019899</name>
</gene>
<name>A0ABQ9EDX4_TEGGR</name>
<feature type="chain" id="PRO_5046575073" evidence="1">
    <location>
        <begin position="18"/>
        <end position="124"/>
    </location>
</feature>
<organism evidence="2 3">
    <name type="scientific">Tegillarca granosa</name>
    <name type="common">Malaysian cockle</name>
    <name type="synonym">Anadara granosa</name>
    <dbReference type="NCBI Taxonomy" id="220873"/>
    <lineage>
        <taxon>Eukaryota</taxon>
        <taxon>Metazoa</taxon>
        <taxon>Spiralia</taxon>
        <taxon>Lophotrochozoa</taxon>
        <taxon>Mollusca</taxon>
        <taxon>Bivalvia</taxon>
        <taxon>Autobranchia</taxon>
        <taxon>Pteriomorphia</taxon>
        <taxon>Arcoida</taxon>
        <taxon>Arcoidea</taxon>
        <taxon>Arcidae</taxon>
        <taxon>Tegillarca</taxon>
    </lineage>
</organism>
<comment type="caution">
    <text evidence="2">The sequence shown here is derived from an EMBL/GenBank/DDBJ whole genome shotgun (WGS) entry which is preliminary data.</text>
</comment>
<dbReference type="PANTHER" id="PTHR37916:SF1">
    <property type="entry name" value="COPPER ACQUISITION FACTOR BIM1-LIKE DOMAIN-CONTAINING PROTEIN"/>
    <property type="match status" value="1"/>
</dbReference>
<protein>
    <submittedName>
        <fullName evidence="2">Uncharacterized protein</fullName>
    </submittedName>
</protein>
<keyword evidence="3" id="KW-1185">Reference proteome</keyword>
<evidence type="ECO:0000256" key="1">
    <source>
        <dbReference type="SAM" id="SignalP"/>
    </source>
</evidence>
<evidence type="ECO:0000313" key="2">
    <source>
        <dbReference type="EMBL" id="KAJ8303503.1"/>
    </source>
</evidence>
<feature type="signal peptide" evidence="1">
    <location>
        <begin position="1"/>
        <end position="17"/>
    </location>
</feature>
<dbReference type="Proteomes" id="UP001217089">
    <property type="component" value="Unassembled WGS sequence"/>
</dbReference>
<reference evidence="2 3" key="1">
    <citation type="submission" date="2022-12" db="EMBL/GenBank/DDBJ databases">
        <title>Chromosome-level genome of Tegillarca granosa.</title>
        <authorList>
            <person name="Kim J."/>
        </authorList>
    </citation>
    <scope>NUCLEOTIDE SEQUENCE [LARGE SCALE GENOMIC DNA]</scope>
    <source>
        <strain evidence="2">Teg-2019</strain>
        <tissue evidence="2">Adductor muscle</tissue>
    </source>
</reference>
<sequence>MLGSLTILCVLVAVSNAHVCLISPPQRGSMLGLNTAGADDCFLTTAPCVSLGSEGGELHELVRVPDGGEKALHLYSMNVTLPREVQGGPLHFIQVVYHPNNPAAPANFYQCGDIMIARRPPGQI</sequence>
<evidence type="ECO:0000313" key="3">
    <source>
        <dbReference type="Proteomes" id="UP001217089"/>
    </source>
</evidence>
<dbReference type="EMBL" id="JARBDR010000917">
    <property type="protein sequence ID" value="KAJ8303503.1"/>
    <property type="molecule type" value="Genomic_DNA"/>
</dbReference>
<accession>A0ABQ9EDX4</accession>